<dbReference type="Gene3D" id="3.90.930.12">
    <property type="entry name" value="Ribosomal protein L6, alpha-beta domain"/>
    <property type="match status" value="2"/>
</dbReference>
<dbReference type="InterPro" id="IPR000702">
    <property type="entry name" value="Ribosomal_uL6-like"/>
</dbReference>
<dbReference type="SUPFAM" id="SSF56053">
    <property type="entry name" value="Ribosomal protein L6"/>
    <property type="match status" value="2"/>
</dbReference>
<evidence type="ECO:0000259" key="7">
    <source>
        <dbReference type="Pfam" id="PF00347"/>
    </source>
</evidence>
<name>A0A2G0V6W5_9PROT</name>
<dbReference type="GO" id="GO:0022625">
    <property type="term" value="C:cytosolic large ribosomal subunit"/>
    <property type="evidence" value="ECO:0007669"/>
    <property type="project" value="UniProtKB-UniRule"/>
</dbReference>
<sequence length="178" mass="19700">MKSSRIGRIPIPLNNVHVNAGDPFQVTGPLGVLTLTVPSVIKIKLYQTMIKVTPVFSNQRASAIQGTVRTLISNMVAGVTVGFRKVLVLNGVGFRVSIRNNILTLSLGYSHPIIYCVNRNIKLHLISPSELEVFGVDKQLVGQTSADIKRFHPIEPYKGKGIRFINETVNLKERTKKK</sequence>
<dbReference type="GO" id="GO:0003735">
    <property type="term" value="F:structural constituent of ribosome"/>
    <property type="evidence" value="ECO:0007669"/>
    <property type="project" value="UniProtKB-UniRule"/>
</dbReference>
<dbReference type="PANTHER" id="PTHR11655">
    <property type="entry name" value="60S/50S RIBOSOMAL PROTEIN L6/L9"/>
    <property type="match status" value="1"/>
</dbReference>
<dbReference type="InterPro" id="IPR019906">
    <property type="entry name" value="Ribosomal_uL6_bac-type"/>
</dbReference>
<protein>
    <recommendedName>
        <fullName evidence="3 4">50S ribosomal protein L6</fullName>
    </recommendedName>
</protein>
<dbReference type="GO" id="GO:0019843">
    <property type="term" value="F:rRNA binding"/>
    <property type="evidence" value="ECO:0007669"/>
    <property type="project" value="UniProtKB-UniRule"/>
</dbReference>
<keyword evidence="2 5" id="KW-0687">Ribonucleoprotein</keyword>
<dbReference type="EMBL" id="MKGN01000019">
    <property type="protein sequence ID" value="PHN16202.1"/>
    <property type="molecule type" value="Genomic_DNA"/>
</dbReference>
<feature type="domain" description="Large ribosomal subunit protein uL6 alpha-beta" evidence="7">
    <location>
        <begin position="16"/>
        <end position="82"/>
    </location>
</feature>
<dbReference type="Proteomes" id="UP000222818">
    <property type="component" value="Unassembled WGS sequence"/>
</dbReference>
<feature type="domain" description="Large ribosomal subunit protein uL6 alpha-beta" evidence="7">
    <location>
        <begin position="91"/>
        <end position="163"/>
    </location>
</feature>
<organism evidence="8 9">
    <name type="scientific">Candidatus Tremblayella phenacoccinincola</name>
    <dbReference type="NCBI Taxonomy" id="1010676"/>
    <lineage>
        <taxon>Bacteria</taxon>
        <taxon>Pseudomonadati</taxon>
        <taxon>Pseudomonadota</taxon>
        <taxon>Betaproteobacteria</taxon>
        <taxon>Candidatus Tremblayella</taxon>
    </lineage>
</organism>
<evidence type="ECO:0000256" key="4">
    <source>
        <dbReference type="NCBIfam" id="TIGR03654"/>
    </source>
</evidence>
<evidence type="ECO:0000256" key="5">
    <source>
        <dbReference type="RuleBase" id="RU003869"/>
    </source>
</evidence>
<dbReference type="PANTHER" id="PTHR11655:SF14">
    <property type="entry name" value="LARGE RIBOSOMAL SUBUNIT PROTEIN UL6M"/>
    <property type="match status" value="1"/>
</dbReference>
<evidence type="ECO:0000313" key="9">
    <source>
        <dbReference type="Proteomes" id="UP000222818"/>
    </source>
</evidence>
<proteinExistence type="inferred from homology"/>
<keyword evidence="1 5" id="KW-0689">Ribosomal protein</keyword>
<dbReference type="InterPro" id="IPR036789">
    <property type="entry name" value="Ribosomal_uL6-like_a/b-dom_sf"/>
</dbReference>
<gene>
    <name evidence="8" type="primary">rplF</name>
    <name evidence="8" type="ORF">TPPER_00195</name>
</gene>
<dbReference type="NCBIfam" id="TIGR03654">
    <property type="entry name" value="L6_bact"/>
    <property type="match status" value="1"/>
</dbReference>
<accession>A0A2G0V6W5</accession>
<dbReference type="RefSeq" id="WP_099336912.1">
    <property type="nucleotide sequence ID" value="NZ_MKGN01000019.1"/>
</dbReference>
<dbReference type="PIRSF" id="PIRSF002162">
    <property type="entry name" value="Ribosomal_L6"/>
    <property type="match status" value="1"/>
</dbReference>
<comment type="similarity">
    <text evidence="5">Belongs to the universal ribosomal protein uL6 family.</text>
</comment>
<keyword evidence="6" id="KW-0699">rRNA-binding</keyword>
<keyword evidence="6" id="KW-0694">RNA-binding</keyword>
<evidence type="ECO:0000256" key="6">
    <source>
        <dbReference type="RuleBase" id="RU003870"/>
    </source>
</evidence>
<evidence type="ECO:0000313" key="8">
    <source>
        <dbReference type="EMBL" id="PHN16202.1"/>
    </source>
</evidence>
<comment type="function">
    <text evidence="6">This protein binds to the 23S rRNA, and is important in its secondary structure. It is located near the subunit interface in the base of the L7/L12 stalk, and near the tRNA binding site of the peptidyltransferase center.</text>
</comment>
<dbReference type="AlphaFoldDB" id="A0A2G0V6W5"/>
<keyword evidence="9" id="KW-1185">Reference proteome</keyword>
<comment type="caution">
    <text evidence="8">The sequence shown here is derived from an EMBL/GenBank/DDBJ whole genome shotgun (WGS) entry which is preliminary data.</text>
</comment>
<dbReference type="GO" id="GO:0002181">
    <property type="term" value="P:cytoplasmic translation"/>
    <property type="evidence" value="ECO:0007669"/>
    <property type="project" value="TreeGrafter"/>
</dbReference>
<evidence type="ECO:0000256" key="2">
    <source>
        <dbReference type="ARBA" id="ARBA00023274"/>
    </source>
</evidence>
<dbReference type="OrthoDB" id="9805007at2"/>
<dbReference type="InterPro" id="IPR020040">
    <property type="entry name" value="Ribosomal_uL6_a/b-dom"/>
</dbReference>
<evidence type="ECO:0000256" key="3">
    <source>
        <dbReference type="ARBA" id="ARBA00035454"/>
    </source>
</evidence>
<evidence type="ECO:0000256" key="1">
    <source>
        <dbReference type="ARBA" id="ARBA00022980"/>
    </source>
</evidence>
<dbReference type="PRINTS" id="PR00059">
    <property type="entry name" value="RIBOSOMALL6"/>
</dbReference>
<dbReference type="Pfam" id="PF00347">
    <property type="entry name" value="Ribosomal_L6"/>
    <property type="match status" value="2"/>
</dbReference>
<reference evidence="8 9" key="1">
    <citation type="journal article" date="2017" name="ISME J.">
        <title>Tremblaya phenacola PPER: an evolutionary beta-gammaproteobacterium collage.</title>
        <authorList>
            <person name="Gil R."/>
            <person name="Vargas-Chavez C."/>
            <person name="Lopez-Madrigal S."/>
            <person name="Santos-Garcia D."/>
            <person name="Latorre A."/>
            <person name="Moya A."/>
        </authorList>
    </citation>
    <scope>NUCLEOTIDE SEQUENCE [LARGE SCALE GENOMIC DNA]</scope>
    <source>
        <strain evidence="8 9">PPER</strain>
    </source>
</reference>